<protein>
    <submittedName>
        <fullName evidence="2">Uncharacterized protein</fullName>
    </submittedName>
</protein>
<keyword evidence="1" id="KW-1133">Transmembrane helix</keyword>
<proteinExistence type="predicted"/>
<keyword evidence="1" id="KW-0812">Transmembrane</keyword>
<keyword evidence="1" id="KW-0472">Membrane</keyword>
<dbReference type="EMBL" id="BK015827">
    <property type="protein sequence ID" value="DAE27048.1"/>
    <property type="molecule type" value="Genomic_DNA"/>
</dbReference>
<sequence length="169" mass="19646">MCSIIYDLIIGLVTGGLSGGFSGWLVTKYYRKQDDKREGVAYIRNLKRRIRCIRNMLVLMKNCDDDEQRMQYLSDIEHELDDELAYEERFGLDDQNKKFSDECGQCLKNLKDDLKQYRTDKSTIANLEKTKHPDVSSSELLALKTKNKSSYENLCGYASVLQDVILKYF</sequence>
<accession>A0A8S5R6N8</accession>
<organism evidence="2">
    <name type="scientific">virus sp. ctah610</name>
    <dbReference type="NCBI Taxonomy" id="2826807"/>
    <lineage>
        <taxon>Viruses</taxon>
    </lineage>
</organism>
<reference evidence="2" key="1">
    <citation type="journal article" date="2021" name="Proc. Natl. Acad. Sci. U.S.A.">
        <title>A Catalog of Tens of Thousands of Viruses from Human Metagenomes Reveals Hidden Associations with Chronic Diseases.</title>
        <authorList>
            <person name="Tisza M.J."/>
            <person name="Buck C.B."/>
        </authorList>
    </citation>
    <scope>NUCLEOTIDE SEQUENCE</scope>
    <source>
        <strain evidence="2">Ctah610</strain>
    </source>
</reference>
<feature type="transmembrane region" description="Helical" evidence="1">
    <location>
        <begin position="6"/>
        <end position="27"/>
    </location>
</feature>
<name>A0A8S5R6N8_9VIRU</name>
<evidence type="ECO:0000313" key="2">
    <source>
        <dbReference type="EMBL" id="DAE27048.1"/>
    </source>
</evidence>
<evidence type="ECO:0000256" key="1">
    <source>
        <dbReference type="SAM" id="Phobius"/>
    </source>
</evidence>